<accession>A0AAV1I9L3</accession>
<dbReference type="EMBL" id="CAUYUE010000007">
    <property type="protein sequence ID" value="CAK0782489.1"/>
    <property type="molecule type" value="Genomic_DNA"/>
</dbReference>
<sequence>MTTYFTSKAPSKSGRRAATSIKDLDIDLSTVNTAAELQKLPPKNAKAKQDLLAKYTADFPKWLLPLREGFSLLFYGFGSKKALLEAFARDCLTDGGVVAFNGYMPSLNIREILLKLATLLRVCRGGNYKAIVEAVRSASAEARLYVLIHNIDGPGLQSPEAQHLLSELARCPAIRLLASMDHVNAPLLWDRRTAARFNWLYFDVTTYAPYHAEAQEMPSLLIGRREAVQSSNAAVVLRTLVPQAREIFRLLAQAQLAPDTDEEGSEGMTFGQLYRMSREQLLVANDTALRAHLTEFKDHDLLQTRRGQDGSDLLVIPIQAEALQQVIADIKDMA</sequence>
<evidence type="ECO:0000256" key="2">
    <source>
        <dbReference type="ARBA" id="ARBA00007421"/>
    </source>
</evidence>
<evidence type="ECO:0000256" key="1">
    <source>
        <dbReference type="ARBA" id="ARBA00004123"/>
    </source>
</evidence>
<comment type="caution">
    <text evidence="8">The sequence shown here is derived from an EMBL/GenBank/DDBJ whole genome shotgun (WGS) entry which is preliminary data.</text>
</comment>
<comment type="subcellular location">
    <subcellularLocation>
        <location evidence="1 5">Nucleus</location>
    </subcellularLocation>
</comment>
<organism evidence="8 9">
    <name type="scientific">Coccomyxa viridis</name>
    <dbReference type="NCBI Taxonomy" id="1274662"/>
    <lineage>
        <taxon>Eukaryota</taxon>
        <taxon>Viridiplantae</taxon>
        <taxon>Chlorophyta</taxon>
        <taxon>core chlorophytes</taxon>
        <taxon>Trebouxiophyceae</taxon>
        <taxon>Trebouxiophyceae incertae sedis</taxon>
        <taxon>Coccomyxaceae</taxon>
        <taxon>Coccomyxa</taxon>
    </lineage>
</organism>
<dbReference type="Proteomes" id="UP001314263">
    <property type="component" value="Unassembled WGS sequence"/>
</dbReference>
<evidence type="ECO:0000259" key="7">
    <source>
        <dbReference type="Pfam" id="PF24882"/>
    </source>
</evidence>
<dbReference type="InterPro" id="IPR056772">
    <property type="entry name" value="RecA-like_ORC2"/>
</dbReference>
<dbReference type="AlphaFoldDB" id="A0AAV1I9L3"/>
<reference evidence="8 9" key="1">
    <citation type="submission" date="2023-10" db="EMBL/GenBank/DDBJ databases">
        <authorList>
            <person name="Maclean D."/>
            <person name="Macfadyen A."/>
        </authorList>
    </citation>
    <scope>NUCLEOTIDE SEQUENCE [LARGE SCALE GENOMIC DNA]</scope>
</reference>
<name>A0AAV1I9L3_9CHLO</name>
<keyword evidence="9" id="KW-1185">Reference proteome</keyword>
<keyword evidence="3 5" id="KW-0235">DNA replication</keyword>
<comment type="function">
    <text evidence="5">Component of the origin recognition complex (ORC) that binds origins of replication. DNA-binding is ATP-dependent. ORC is required to assemble the pre-replication complex necessary to initiate DNA replication.</text>
</comment>
<feature type="domain" description="Origin recognition complex subunit 2 RecA-like" evidence="6">
    <location>
        <begin position="48"/>
        <end position="204"/>
    </location>
</feature>
<proteinExistence type="inferred from homology"/>
<dbReference type="Pfam" id="PF24882">
    <property type="entry name" value="WHD_ORC2"/>
    <property type="match status" value="1"/>
</dbReference>
<evidence type="ECO:0000313" key="8">
    <source>
        <dbReference type="EMBL" id="CAK0782489.1"/>
    </source>
</evidence>
<comment type="subunit">
    <text evidence="5">Component of the origin recognition complex (ORC).</text>
</comment>
<gene>
    <name evidence="8" type="ORF">CVIRNUC_005713</name>
</gene>
<feature type="domain" description="Origin recognition complex subunit 2 winged-helix" evidence="7">
    <location>
        <begin position="262"/>
        <end position="321"/>
    </location>
</feature>
<dbReference type="InterPro" id="IPR007220">
    <property type="entry name" value="ORC2"/>
</dbReference>
<evidence type="ECO:0000259" key="6">
    <source>
        <dbReference type="Pfam" id="PF04084"/>
    </source>
</evidence>
<dbReference type="GO" id="GO:0003688">
    <property type="term" value="F:DNA replication origin binding"/>
    <property type="evidence" value="ECO:0007669"/>
    <property type="project" value="UniProtKB-UniRule"/>
</dbReference>
<evidence type="ECO:0000313" key="9">
    <source>
        <dbReference type="Proteomes" id="UP001314263"/>
    </source>
</evidence>
<evidence type="ECO:0000256" key="3">
    <source>
        <dbReference type="ARBA" id="ARBA00022705"/>
    </source>
</evidence>
<comment type="similarity">
    <text evidence="2 5">Belongs to the ORC2 family.</text>
</comment>
<evidence type="ECO:0000256" key="4">
    <source>
        <dbReference type="ARBA" id="ARBA00023242"/>
    </source>
</evidence>
<dbReference type="GO" id="GO:0005664">
    <property type="term" value="C:nuclear origin of replication recognition complex"/>
    <property type="evidence" value="ECO:0007669"/>
    <property type="project" value="UniProtKB-UniRule"/>
</dbReference>
<dbReference type="InterPro" id="IPR056773">
    <property type="entry name" value="WHD_ORC2"/>
</dbReference>
<keyword evidence="4 5" id="KW-0539">Nucleus</keyword>
<dbReference type="PANTHER" id="PTHR14052">
    <property type="entry name" value="ORIGIN RECOGNITION COMPLEX SUBUNIT 2"/>
    <property type="match status" value="1"/>
</dbReference>
<dbReference type="GO" id="GO:0006260">
    <property type="term" value="P:DNA replication"/>
    <property type="evidence" value="ECO:0007669"/>
    <property type="project" value="UniProtKB-UniRule"/>
</dbReference>
<protein>
    <recommendedName>
        <fullName evidence="5">Origin recognition complex subunit 2</fullName>
    </recommendedName>
</protein>
<dbReference type="Pfam" id="PF04084">
    <property type="entry name" value="RecA-like_ORC2"/>
    <property type="match status" value="1"/>
</dbReference>
<dbReference type="PANTHER" id="PTHR14052:SF0">
    <property type="entry name" value="ORIGIN RECOGNITION COMPLEX SUBUNIT 2"/>
    <property type="match status" value="1"/>
</dbReference>
<evidence type="ECO:0000256" key="5">
    <source>
        <dbReference type="RuleBase" id="RU368084"/>
    </source>
</evidence>